<evidence type="ECO:0000313" key="2">
    <source>
        <dbReference type="Proteomes" id="UP001165101"/>
    </source>
</evidence>
<reference evidence="1" key="1">
    <citation type="submission" date="2023-04" db="EMBL/GenBank/DDBJ databases">
        <title>Candida boidinii NBRC 1967.</title>
        <authorList>
            <person name="Ichikawa N."/>
            <person name="Sato H."/>
            <person name="Tonouchi N."/>
        </authorList>
    </citation>
    <scope>NUCLEOTIDE SEQUENCE</scope>
    <source>
        <strain evidence="1">NBRC 1967</strain>
    </source>
</reference>
<evidence type="ECO:0000313" key="1">
    <source>
        <dbReference type="EMBL" id="GME89429.1"/>
    </source>
</evidence>
<dbReference type="EMBL" id="BSXV01000516">
    <property type="protein sequence ID" value="GME89429.1"/>
    <property type="molecule type" value="Genomic_DNA"/>
</dbReference>
<gene>
    <name evidence="1" type="ORF">Cboi01_000139500</name>
</gene>
<name>A0ACB5TJI3_CANBO</name>
<comment type="caution">
    <text evidence="1">The sequence shown here is derived from an EMBL/GenBank/DDBJ whole genome shotgun (WGS) entry which is preliminary data.</text>
</comment>
<sequence>MSDQDNTIGDDQHTNANASSPIEIADSALQNDNDEYGNEQQQELNNIIHQDTNIQYQNDQEQSDAIEQLAPVINHSSLPDSNSSCQPTELGSSGDVNYTSNGDGDAMDWTSSGKQFEEYAIENASKSLENGEHLNNDFVEVPSNLKFDIPSDQIQNNTDSDNLKHEDNAISEDTLTANEEQINDIAEIVEQSQPDQDDAHDVQDSNSEEDNSEEDNSEDVNLEDDDSEDDKLDEKSPVGVGSEPEIIQIEENSASDDDKDNEMVELKNESDESDESSEVSNSQTPAPEFSEDQPSHDSGPIHTDLNSLEQIEQDTTNVDDEDEESKMDTEPLVAETAQAYEQTETPEVEQPFSVNQTELNQNKNADSNDLHKDEIAEEQSQTETQSEEQPNIETETQKETQTNVPVENEEPTSVDQENINSVNRSINNIKLPLFEVSRDEQTSEGDQDFESSRLIQIPPGSSLLSSKTNVLRDTTKPLEAPSIAAFFGIDESYVESFDDDILMKISARIDDFIDLRSTKETIEIEFEQYKSTTNSRLEKLKNKLKQVDNEKSKVNGKFSTLNDSNCSLLNENQTLKEKIENQVKDIQMLNMKIHELNSQKESNSYVSSQRDLRLEELQNEIDQITDSNKKLRSQLLEANNTIEQRNNDYLKSKFDLTKTSQEFEVSEQSNKWYESKLKSTLKELTEVREQRRTKVSALETELDSNKQQLLSLKLKVNSLSESNEKLKVDNYNKTKKLNEVKDQLINSQQNFSTEMNSKERLNQLLEKSNKDLKDRVTFLDQTIESIRKNVADEAASFKVELEDAEKNIAEKNARISHLEETVAELSGNITNIGMNETFSNMNDIPETPLSLRRFKDIDNSSLNSPSVKQALFGNGVPLSKVYSDFQILKKQLIHERHLKEKMQTQVDHFVEELGRKLPIIEATKERCSILEEELSEMSVILEISAKEKSQLSEKIRFLQKKIKEDEYFLKTVEQQRMDLTKQKNPNLSPV</sequence>
<protein>
    <submittedName>
        <fullName evidence="1">Unnamed protein product</fullName>
    </submittedName>
</protein>
<accession>A0ACB5TJI3</accession>
<dbReference type="Proteomes" id="UP001165101">
    <property type="component" value="Unassembled WGS sequence"/>
</dbReference>
<organism evidence="1 2">
    <name type="scientific">Candida boidinii</name>
    <name type="common">Yeast</name>
    <dbReference type="NCBI Taxonomy" id="5477"/>
    <lineage>
        <taxon>Eukaryota</taxon>
        <taxon>Fungi</taxon>
        <taxon>Dikarya</taxon>
        <taxon>Ascomycota</taxon>
        <taxon>Saccharomycotina</taxon>
        <taxon>Pichiomycetes</taxon>
        <taxon>Pichiales</taxon>
        <taxon>Pichiaceae</taxon>
        <taxon>Ogataea</taxon>
        <taxon>Ogataea/Candida clade</taxon>
    </lineage>
</organism>
<proteinExistence type="predicted"/>
<keyword evidence="2" id="KW-1185">Reference proteome</keyword>